<dbReference type="InterPro" id="IPR017938">
    <property type="entry name" value="Riboflavin_synthase-like_b-brl"/>
</dbReference>
<reference evidence="2 3" key="1">
    <citation type="submission" date="2017-12" db="EMBL/GenBank/DDBJ databases">
        <title>The genome sequence of Caulobacter sp. 410.</title>
        <authorList>
            <person name="Gao J."/>
            <person name="Mao X."/>
            <person name="Sun J."/>
        </authorList>
    </citation>
    <scope>NUCLEOTIDE SEQUENCE [LARGE SCALE GENOMIC DNA]</scope>
    <source>
        <strain evidence="2 3">410</strain>
    </source>
</reference>
<protein>
    <submittedName>
        <fullName evidence="2">Siderophore-interacting protein</fullName>
    </submittedName>
</protein>
<dbReference type="PANTHER" id="PTHR30157:SF0">
    <property type="entry name" value="NADPH-DEPENDENT FERRIC-CHELATE REDUCTASE"/>
    <property type="match status" value="1"/>
</dbReference>
<feature type="domain" description="FAD-binding FR-type" evidence="1">
    <location>
        <begin position="25"/>
        <end position="124"/>
    </location>
</feature>
<dbReference type="InterPro" id="IPR039261">
    <property type="entry name" value="FNR_nucleotide-bd"/>
</dbReference>
<dbReference type="EMBL" id="PJRS01000018">
    <property type="protein sequence ID" value="PLR26588.1"/>
    <property type="molecule type" value="Genomic_DNA"/>
</dbReference>
<accession>A0A2N5DKJ7</accession>
<dbReference type="InterPro" id="IPR017927">
    <property type="entry name" value="FAD-bd_FR_type"/>
</dbReference>
<dbReference type="Gene3D" id="3.40.50.80">
    <property type="entry name" value="Nucleotide-binding domain of ferredoxin-NADP reductase (FNR) module"/>
    <property type="match status" value="1"/>
</dbReference>
<dbReference type="Gene3D" id="2.40.30.10">
    <property type="entry name" value="Translation factors"/>
    <property type="match status" value="1"/>
</dbReference>
<sequence length="247" mass="26129">MTVTELASTRTGRAPGRLSQVLVRLLMRRARVVSTETLAERFSLVTLEGPELAGAAWAPGQKIQVAMGSAFVARTYTPMSWEASGRTRILGYAHGEGPGADWLRSLEPGVECDVFGPRASLDVEGLTGPLAVFGDETSMGLAYALAMQDPARSVACAFEVTDLDAAAQVADRLGLSRAALFRKRADDAHLETMTDALASLSGLGASFVLTGRAGAIQRIRNGLKARGVAPRRLLAKAYWAPGKTGLD</sequence>
<gene>
    <name evidence="2" type="ORF">SGCZBJ_09635</name>
</gene>
<dbReference type="SUPFAM" id="SSF63380">
    <property type="entry name" value="Riboflavin synthase domain-like"/>
    <property type="match status" value="1"/>
</dbReference>
<dbReference type="Proteomes" id="UP000234479">
    <property type="component" value="Unassembled WGS sequence"/>
</dbReference>
<proteinExistence type="predicted"/>
<evidence type="ECO:0000313" key="2">
    <source>
        <dbReference type="EMBL" id="PLR26588.1"/>
    </source>
</evidence>
<dbReference type="OrthoDB" id="9814826at2"/>
<evidence type="ECO:0000259" key="1">
    <source>
        <dbReference type="PROSITE" id="PS51384"/>
    </source>
</evidence>
<organism evidence="2 3">
    <name type="scientific">Caulobacter zeae</name>
    <dbReference type="NCBI Taxonomy" id="2055137"/>
    <lineage>
        <taxon>Bacteria</taxon>
        <taxon>Pseudomonadati</taxon>
        <taxon>Pseudomonadota</taxon>
        <taxon>Alphaproteobacteria</taxon>
        <taxon>Caulobacterales</taxon>
        <taxon>Caulobacteraceae</taxon>
        <taxon>Caulobacter</taxon>
    </lineage>
</organism>
<evidence type="ECO:0000313" key="3">
    <source>
        <dbReference type="Proteomes" id="UP000234479"/>
    </source>
</evidence>
<dbReference type="PANTHER" id="PTHR30157">
    <property type="entry name" value="FERRIC REDUCTASE, NADPH-DEPENDENT"/>
    <property type="match status" value="1"/>
</dbReference>
<comment type="caution">
    <text evidence="2">The sequence shown here is derived from an EMBL/GenBank/DDBJ whole genome shotgun (WGS) entry which is preliminary data.</text>
</comment>
<dbReference type="GO" id="GO:0016491">
    <property type="term" value="F:oxidoreductase activity"/>
    <property type="evidence" value="ECO:0007669"/>
    <property type="project" value="InterPro"/>
</dbReference>
<dbReference type="AlphaFoldDB" id="A0A2N5DKJ7"/>
<dbReference type="InterPro" id="IPR039374">
    <property type="entry name" value="SIP_fam"/>
</dbReference>
<name>A0A2N5DKJ7_9CAUL</name>
<keyword evidence="3" id="KW-1185">Reference proteome</keyword>
<dbReference type="PROSITE" id="PS51384">
    <property type="entry name" value="FAD_FR"/>
    <property type="match status" value="1"/>
</dbReference>